<evidence type="ECO:0000259" key="2">
    <source>
        <dbReference type="SMART" id="SM00494"/>
    </source>
</evidence>
<reference evidence="3 4" key="1">
    <citation type="submission" date="2013-04" db="EMBL/GenBank/DDBJ databases">
        <title>Complete genome sequence of Streptomyces fulvissimus.</title>
        <authorList>
            <person name="Myronovskyi M."/>
            <person name="Tokovenko B."/>
            <person name="Manderscheid N."/>
            <person name="Petzke L."/>
            <person name="Luzhetskyy A."/>
        </authorList>
    </citation>
    <scope>NUCLEOTIDE SEQUENCE [LARGE SCALE GENOMIC DNA]</scope>
    <source>
        <strain evidence="3 4">DSM 40593</strain>
    </source>
</reference>
<keyword evidence="1" id="KW-1133">Transmembrane helix</keyword>
<dbReference type="Pfam" id="PF01607">
    <property type="entry name" value="CBM_14"/>
    <property type="match status" value="1"/>
</dbReference>
<evidence type="ECO:0000256" key="1">
    <source>
        <dbReference type="SAM" id="Phobius"/>
    </source>
</evidence>
<dbReference type="AlphaFoldDB" id="N0CTQ4"/>
<keyword evidence="1" id="KW-0812">Transmembrane</keyword>
<dbReference type="SMART" id="SM00494">
    <property type="entry name" value="ChtBD2"/>
    <property type="match status" value="1"/>
</dbReference>
<dbReference type="Gene3D" id="2.170.140.10">
    <property type="entry name" value="Chitin binding domain"/>
    <property type="match status" value="1"/>
</dbReference>
<gene>
    <name evidence="3" type="ORF">SFUL_1443</name>
</gene>
<feature type="domain" description="Chitin-binding type-2" evidence="2">
    <location>
        <begin position="74"/>
        <end position="131"/>
    </location>
</feature>
<evidence type="ECO:0000313" key="4">
    <source>
        <dbReference type="Proteomes" id="UP000013304"/>
    </source>
</evidence>
<accession>N0CTQ4</accession>
<dbReference type="Proteomes" id="UP000013304">
    <property type="component" value="Chromosome"/>
</dbReference>
<dbReference type="SUPFAM" id="SSF57625">
    <property type="entry name" value="Invertebrate chitin-binding proteins"/>
    <property type="match status" value="1"/>
</dbReference>
<dbReference type="GO" id="GO:0008061">
    <property type="term" value="F:chitin binding"/>
    <property type="evidence" value="ECO:0007669"/>
    <property type="project" value="InterPro"/>
</dbReference>
<dbReference type="PATRIC" id="fig|1303692.3.peg.1458"/>
<dbReference type="InterPro" id="IPR036508">
    <property type="entry name" value="Chitin-bd_dom_sf"/>
</dbReference>
<name>N0CTQ4_STRMI</name>
<evidence type="ECO:0000313" key="3">
    <source>
        <dbReference type="EMBL" id="AGK76412.1"/>
    </source>
</evidence>
<feature type="transmembrane region" description="Helical" evidence="1">
    <location>
        <begin position="50"/>
        <end position="69"/>
    </location>
</feature>
<dbReference type="InterPro" id="IPR002557">
    <property type="entry name" value="Chitin-bd_dom"/>
</dbReference>
<dbReference type="KEGG" id="sfi:SFUL_1443"/>
<organism evidence="3 4">
    <name type="scientific">Streptomyces microflavus DSM 40593</name>
    <dbReference type="NCBI Taxonomy" id="1303692"/>
    <lineage>
        <taxon>Bacteria</taxon>
        <taxon>Bacillati</taxon>
        <taxon>Actinomycetota</taxon>
        <taxon>Actinomycetes</taxon>
        <taxon>Kitasatosporales</taxon>
        <taxon>Streptomycetaceae</taxon>
        <taxon>Streptomyces</taxon>
    </lineage>
</organism>
<sequence length="133" mass="14646">MTYGSCRGRALPGFQEGVARTERVAGGSPVRAVARTREDRFQGMNRTRRIAAAMLLALAGLTYAAPAQAADQPPACTQEGFHPHPDDKARFYRCVDFSGEGEEFTRFDFQCGPGTLYHPELVTCVHPWQMPPS</sequence>
<keyword evidence="1" id="KW-0472">Membrane</keyword>
<dbReference type="HOGENOM" id="CLU_1905573_0_0_11"/>
<protein>
    <submittedName>
        <fullName evidence="3">CBM_14 domain containing protein</fullName>
    </submittedName>
</protein>
<dbReference type="EMBL" id="CP005080">
    <property type="protein sequence ID" value="AGK76412.1"/>
    <property type="molecule type" value="Genomic_DNA"/>
</dbReference>
<dbReference type="GO" id="GO:0005576">
    <property type="term" value="C:extracellular region"/>
    <property type="evidence" value="ECO:0007669"/>
    <property type="project" value="InterPro"/>
</dbReference>
<proteinExistence type="predicted"/>